<keyword evidence="7" id="KW-1185">Reference proteome</keyword>
<dbReference type="InterPro" id="IPR011075">
    <property type="entry name" value="TetR_C"/>
</dbReference>
<dbReference type="PANTHER" id="PTHR30055:SF148">
    <property type="entry name" value="TETR-FAMILY TRANSCRIPTIONAL REGULATOR"/>
    <property type="match status" value="1"/>
</dbReference>
<dbReference type="Pfam" id="PF00440">
    <property type="entry name" value="TetR_N"/>
    <property type="match status" value="1"/>
</dbReference>
<dbReference type="Gene3D" id="1.10.10.60">
    <property type="entry name" value="Homeodomain-like"/>
    <property type="match status" value="1"/>
</dbReference>
<comment type="caution">
    <text evidence="6">The sequence shown here is derived from an EMBL/GenBank/DDBJ whole genome shotgun (WGS) entry which is preliminary data.</text>
</comment>
<keyword evidence="1" id="KW-0805">Transcription regulation</keyword>
<dbReference type="SUPFAM" id="SSF48498">
    <property type="entry name" value="Tetracyclin repressor-like, C-terminal domain"/>
    <property type="match status" value="1"/>
</dbReference>
<protein>
    <submittedName>
        <fullName evidence="6">TetR family transcriptional regulator</fullName>
    </submittedName>
</protein>
<feature type="DNA-binding region" description="H-T-H motif" evidence="4">
    <location>
        <begin position="42"/>
        <end position="61"/>
    </location>
</feature>
<evidence type="ECO:0000313" key="7">
    <source>
        <dbReference type="Proteomes" id="UP000647017"/>
    </source>
</evidence>
<dbReference type="InterPro" id="IPR001647">
    <property type="entry name" value="HTH_TetR"/>
</dbReference>
<organism evidence="6 7">
    <name type="scientific">Micromonospora andamanensis</name>
    <dbReference type="NCBI Taxonomy" id="1287068"/>
    <lineage>
        <taxon>Bacteria</taxon>
        <taxon>Bacillati</taxon>
        <taxon>Actinomycetota</taxon>
        <taxon>Actinomycetes</taxon>
        <taxon>Micromonosporales</taxon>
        <taxon>Micromonosporaceae</taxon>
        <taxon>Micromonospora</taxon>
    </lineage>
</organism>
<evidence type="ECO:0000256" key="4">
    <source>
        <dbReference type="PROSITE-ProRule" id="PRU00335"/>
    </source>
</evidence>
<evidence type="ECO:0000256" key="1">
    <source>
        <dbReference type="ARBA" id="ARBA00023015"/>
    </source>
</evidence>
<keyword evidence="3" id="KW-0804">Transcription</keyword>
<dbReference type="SUPFAM" id="SSF46689">
    <property type="entry name" value="Homeodomain-like"/>
    <property type="match status" value="1"/>
</dbReference>
<dbReference type="InterPro" id="IPR036271">
    <property type="entry name" value="Tet_transcr_reg_TetR-rel_C_sf"/>
</dbReference>
<dbReference type="RefSeq" id="WP_239099367.1">
    <property type="nucleotide sequence ID" value="NZ_BOOZ01000056.1"/>
</dbReference>
<evidence type="ECO:0000313" key="6">
    <source>
        <dbReference type="EMBL" id="GIJ12568.1"/>
    </source>
</evidence>
<dbReference type="EMBL" id="BOOZ01000056">
    <property type="protein sequence ID" value="GIJ12568.1"/>
    <property type="molecule type" value="Genomic_DNA"/>
</dbReference>
<dbReference type="Proteomes" id="UP000647017">
    <property type="component" value="Unassembled WGS sequence"/>
</dbReference>
<gene>
    <name evidence="6" type="ORF">Van01_57820</name>
</gene>
<evidence type="ECO:0000256" key="3">
    <source>
        <dbReference type="ARBA" id="ARBA00023163"/>
    </source>
</evidence>
<dbReference type="PROSITE" id="PS50977">
    <property type="entry name" value="HTH_TETR_2"/>
    <property type="match status" value="1"/>
</dbReference>
<accession>A0ABQ4I3U5</accession>
<feature type="domain" description="HTH tetR-type" evidence="5">
    <location>
        <begin position="19"/>
        <end position="79"/>
    </location>
</feature>
<proteinExistence type="predicted"/>
<sequence length="207" mass="21769">MTGADAPPAAAARSRRRGADLISAVYAAVLTEVAETGVTGLTMEGIARRAAAGKTTLYRRWSSPTELLIDAMLDAHPVERPTPGATDLRGDLIEALGQLVAWIVSPAGTAATRILAERHSHPALAEALYSRVFDVRGGTFTSTVLRHYADRGQLDPALLTPIVVDIGEALTLKRFLDDGAPPDEQTLAAIVDQAILPAVGYPPPAST</sequence>
<dbReference type="Pfam" id="PF16859">
    <property type="entry name" value="TetR_C_11"/>
    <property type="match status" value="1"/>
</dbReference>
<keyword evidence="2 4" id="KW-0238">DNA-binding</keyword>
<reference evidence="6 7" key="1">
    <citation type="submission" date="2021-01" db="EMBL/GenBank/DDBJ databases">
        <title>Whole genome shotgun sequence of Verrucosispora andamanensis NBRC 109075.</title>
        <authorList>
            <person name="Komaki H."/>
            <person name="Tamura T."/>
        </authorList>
    </citation>
    <scope>NUCLEOTIDE SEQUENCE [LARGE SCALE GENOMIC DNA]</scope>
    <source>
        <strain evidence="6 7">NBRC 109075</strain>
    </source>
</reference>
<evidence type="ECO:0000256" key="2">
    <source>
        <dbReference type="ARBA" id="ARBA00023125"/>
    </source>
</evidence>
<name>A0ABQ4I3U5_9ACTN</name>
<dbReference type="PANTHER" id="PTHR30055">
    <property type="entry name" value="HTH-TYPE TRANSCRIPTIONAL REGULATOR RUTR"/>
    <property type="match status" value="1"/>
</dbReference>
<dbReference type="InterPro" id="IPR009057">
    <property type="entry name" value="Homeodomain-like_sf"/>
</dbReference>
<dbReference type="Gene3D" id="1.10.357.10">
    <property type="entry name" value="Tetracycline Repressor, domain 2"/>
    <property type="match status" value="1"/>
</dbReference>
<evidence type="ECO:0000259" key="5">
    <source>
        <dbReference type="PROSITE" id="PS50977"/>
    </source>
</evidence>
<dbReference type="InterPro" id="IPR050109">
    <property type="entry name" value="HTH-type_TetR-like_transc_reg"/>
</dbReference>